<gene>
    <name evidence="2" type="ORF">E6K71_10170</name>
</gene>
<dbReference type="InterPro" id="IPR022452">
    <property type="entry name" value="MqsA"/>
</dbReference>
<reference evidence="2 3" key="1">
    <citation type="journal article" date="2019" name="Nat. Microbiol.">
        <title>Mediterranean grassland soil C-N compound turnover is dependent on rainfall and depth, and is mediated by genomically divergent microorganisms.</title>
        <authorList>
            <person name="Diamond S."/>
            <person name="Andeer P.F."/>
            <person name="Li Z."/>
            <person name="Crits-Christoph A."/>
            <person name="Burstein D."/>
            <person name="Anantharaman K."/>
            <person name="Lane K.R."/>
            <person name="Thomas B.C."/>
            <person name="Pan C."/>
            <person name="Northen T.R."/>
            <person name="Banfield J.F."/>
        </authorList>
    </citation>
    <scope>NUCLEOTIDE SEQUENCE [LARGE SCALE GENOMIC DNA]</scope>
    <source>
        <strain evidence="2">WS_1</strain>
    </source>
</reference>
<dbReference type="InterPro" id="IPR001387">
    <property type="entry name" value="Cro/C1-type_HTH"/>
</dbReference>
<protein>
    <submittedName>
        <fullName evidence="2">Helix-turn-helix domain-containing protein</fullName>
    </submittedName>
</protein>
<sequence length="161" mass="18325">MKCTECGTTMKTQRENYRYDESGLKKVTLVGIEVSRCPRCGNYEVSIPHMEDLHRLIARAVIEKTTRLTSEEVRFLRKSLGWSGVDFARNMGVTEETVSRWENGAVPIGPQADRLLRLMVAQGRLTTTYPTERLSQINPKKATPARLQIEARDDQWELVAA</sequence>
<dbReference type="SMART" id="SM00530">
    <property type="entry name" value="HTH_XRE"/>
    <property type="match status" value="1"/>
</dbReference>
<dbReference type="AlphaFoldDB" id="A0A538S7Q3"/>
<dbReference type="PROSITE" id="PS50943">
    <property type="entry name" value="HTH_CROC1"/>
    <property type="match status" value="1"/>
</dbReference>
<dbReference type="Pfam" id="PF01381">
    <property type="entry name" value="HTH_3"/>
    <property type="match status" value="1"/>
</dbReference>
<dbReference type="GO" id="GO:0003677">
    <property type="term" value="F:DNA binding"/>
    <property type="evidence" value="ECO:0007669"/>
    <property type="project" value="InterPro"/>
</dbReference>
<name>A0A538S7Q3_UNCEI</name>
<dbReference type="NCBIfam" id="TIGR03831">
    <property type="entry name" value="YgiT_finger"/>
    <property type="match status" value="1"/>
</dbReference>
<dbReference type="InterPro" id="IPR022453">
    <property type="entry name" value="Znf_MqsA-type"/>
</dbReference>
<organism evidence="2 3">
    <name type="scientific">Eiseniibacteriota bacterium</name>
    <dbReference type="NCBI Taxonomy" id="2212470"/>
    <lineage>
        <taxon>Bacteria</taxon>
        <taxon>Candidatus Eiseniibacteriota</taxon>
    </lineage>
</organism>
<dbReference type="InterPro" id="IPR010982">
    <property type="entry name" value="Lambda_DNA-bd_dom_sf"/>
</dbReference>
<proteinExistence type="predicted"/>
<evidence type="ECO:0000259" key="1">
    <source>
        <dbReference type="PROSITE" id="PS50943"/>
    </source>
</evidence>
<dbReference type="Proteomes" id="UP000316292">
    <property type="component" value="Unassembled WGS sequence"/>
</dbReference>
<dbReference type="Gene3D" id="1.10.260.40">
    <property type="entry name" value="lambda repressor-like DNA-binding domains"/>
    <property type="match status" value="1"/>
</dbReference>
<evidence type="ECO:0000313" key="3">
    <source>
        <dbReference type="Proteomes" id="UP000316292"/>
    </source>
</evidence>
<dbReference type="EMBL" id="VBOR01000114">
    <property type="protein sequence ID" value="TMQ47356.1"/>
    <property type="molecule type" value="Genomic_DNA"/>
</dbReference>
<comment type="caution">
    <text evidence="2">The sequence shown here is derived from an EMBL/GenBank/DDBJ whole genome shotgun (WGS) entry which is preliminary data.</text>
</comment>
<dbReference type="NCBIfam" id="TIGR03830">
    <property type="entry name" value="CxxCG_CxxCG_HTH"/>
    <property type="match status" value="1"/>
</dbReference>
<evidence type="ECO:0000313" key="2">
    <source>
        <dbReference type="EMBL" id="TMQ47356.1"/>
    </source>
</evidence>
<dbReference type="CDD" id="cd00093">
    <property type="entry name" value="HTH_XRE"/>
    <property type="match status" value="1"/>
</dbReference>
<feature type="domain" description="HTH cro/C1-type" evidence="1">
    <location>
        <begin position="73"/>
        <end position="104"/>
    </location>
</feature>
<accession>A0A538S7Q3</accession>
<dbReference type="SUPFAM" id="SSF47413">
    <property type="entry name" value="lambda repressor-like DNA-binding domains"/>
    <property type="match status" value="1"/>
</dbReference>